<protein>
    <submittedName>
        <fullName evidence="1">Uncharacterized protein</fullName>
    </submittedName>
</protein>
<accession>A0ACC2UX72</accession>
<organism evidence="1 2">
    <name type="scientific">Naganishia adeliensis</name>
    <dbReference type="NCBI Taxonomy" id="92952"/>
    <lineage>
        <taxon>Eukaryota</taxon>
        <taxon>Fungi</taxon>
        <taxon>Dikarya</taxon>
        <taxon>Basidiomycota</taxon>
        <taxon>Agaricomycotina</taxon>
        <taxon>Tremellomycetes</taxon>
        <taxon>Filobasidiales</taxon>
        <taxon>Filobasidiaceae</taxon>
        <taxon>Naganishia</taxon>
    </lineage>
</organism>
<evidence type="ECO:0000313" key="1">
    <source>
        <dbReference type="EMBL" id="KAJ9090962.1"/>
    </source>
</evidence>
<proteinExistence type="predicted"/>
<gene>
    <name evidence="1" type="ORF">QFC20_007773</name>
</gene>
<sequence length="155" mass="17089">MFALLRQHCISLPIMSYLDTPSAPRRAGYQKHGTQRIPARLAADLLEAYDVSGLDEARMRDRVQKLRRRTRQVVGAMHVVSMVHVQDELGERKVRMPDASHGFSNVKIVPSSELSADVTYNGRFASIAARLGSAIGKSVGKDKRIRLFGGGVQCG</sequence>
<dbReference type="Proteomes" id="UP001230649">
    <property type="component" value="Unassembled WGS sequence"/>
</dbReference>
<dbReference type="EMBL" id="JASBWS010000218">
    <property type="protein sequence ID" value="KAJ9090962.1"/>
    <property type="molecule type" value="Genomic_DNA"/>
</dbReference>
<evidence type="ECO:0000313" key="2">
    <source>
        <dbReference type="Proteomes" id="UP001230649"/>
    </source>
</evidence>
<name>A0ACC2UX72_9TREE</name>
<reference evidence="1" key="1">
    <citation type="submission" date="2023-04" db="EMBL/GenBank/DDBJ databases">
        <title>Draft Genome sequencing of Naganishia species isolated from polar environments using Oxford Nanopore Technology.</title>
        <authorList>
            <person name="Leo P."/>
            <person name="Venkateswaran K."/>
        </authorList>
    </citation>
    <scope>NUCLEOTIDE SEQUENCE</scope>
    <source>
        <strain evidence="1">MNA-CCFEE 5262</strain>
    </source>
</reference>
<keyword evidence="2" id="KW-1185">Reference proteome</keyword>
<comment type="caution">
    <text evidence="1">The sequence shown here is derived from an EMBL/GenBank/DDBJ whole genome shotgun (WGS) entry which is preliminary data.</text>
</comment>